<dbReference type="InterPro" id="IPR027417">
    <property type="entry name" value="P-loop_NTPase"/>
</dbReference>
<dbReference type="GeneID" id="111111178"/>
<evidence type="ECO:0000313" key="12">
    <source>
        <dbReference type="RefSeq" id="XP_022303711.1"/>
    </source>
</evidence>
<feature type="chain" id="PRO_5044666038" evidence="2">
    <location>
        <begin position="17"/>
        <end position="762"/>
    </location>
</feature>
<dbReference type="RefSeq" id="XP_022303705.1">
    <property type="nucleotide sequence ID" value="XM_022447997.1"/>
</dbReference>
<protein>
    <submittedName>
        <fullName evidence="4 5">Uncharacterized protein LOC111111178</fullName>
    </submittedName>
</protein>
<name>A0A8B8BK35_CRAVI</name>
<dbReference type="RefSeq" id="XP_022303708.1">
    <property type="nucleotide sequence ID" value="XM_022448000.1"/>
</dbReference>
<dbReference type="Proteomes" id="UP000694844">
    <property type="component" value="Chromosome 9"/>
</dbReference>
<evidence type="ECO:0000313" key="11">
    <source>
        <dbReference type="RefSeq" id="XP_022303710.1"/>
    </source>
</evidence>
<evidence type="ECO:0000313" key="13">
    <source>
        <dbReference type="RefSeq" id="XP_022303712.1"/>
    </source>
</evidence>
<dbReference type="RefSeq" id="XP_022303703.1">
    <property type="nucleotide sequence ID" value="XM_022447995.1"/>
</dbReference>
<dbReference type="AlphaFoldDB" id="A0A8B8BK35"/>
<accession>A0A8B8BK35</accession>
<evidence type="ECO:0000313" key="5">
    <source>
        <dbReference type="RefSeq" id="XP_022303704.1"/>
    </source>
</evidence>
<keyword evidence="3" id="KW-1185">Reference proteome</keyword>
<evidence type="ECO:0000313" key="14">
    <source>
        <dbReference type="RefSeq" id="XP_022303714.1"/>
    </source>
</evidence>
<keyword evidence="2" id="KW-0732">Signal</keyword>
<dbReference type="KEGG" id="cvn:111111178"/>
<evidence type="ECO:0000313" key="6">
    <source>
        <dbReference type="RefSeq" id="XP_022303705.1"/>
    </source>
</evidence>
<gene>
    <name evidence="4 5 6 7 8 9 10 11 12 13 14 15" type="primary">LOC111111178</name>
</gene>
<dbReference type="RefSeq" id="XP_022303715.1">
    <property type="nucleotide sequence ID" value="XM_022448007.1"/>
</dbReference>
<reference evidence="4 5" key="1">
    <citation type="submission" date="2025-04" db="UniProtKB">
        <authorList>
            <consortium name="RefSeq"/>
        </authorList>
    </citation>
    <scope>IDENTIFICATION</scope>
    <source>
        <tissue evidence="4 5">Whole sample</tissue>
    </source>
</reference>
<feature type="signal peptide" evidence="2">
    <location>
        <begin position="1"/>
        <end position="16"/>
    </location>
</feature>
<dbReference type="CDD" id="cd00882">
    <property type="entry name" value="Ras_like_GTPase"/>
    <property type="match status" value="1"/>
</dbReference>
<dbReference type="RefSeq" id="XP_022303709.1">
    <property type="nucleotide sequence ID" value="XM_022448001.1"/>
</dbReference>
<dbReference type="PANTHER" id="PTHR14241:SF32">
    <property type="entry name" value="VWFA DOMAIN-CONTAINING PROTEIN-RELATED"/>
    <property type="match status" value="1"/>
</dbReference>
<sequence>MKIQIAFLCMIHIATGSLFQRIDECPAANNLTDWKKASLRLNCTEYNEHYTLEVIKRKRLYHCLPSIFLNETIEFCGPNAAIERGKCPIYNYVFGATTATGRSCTNFTRGCPDPEYSPYHSSSFYKYNACWDINKEFRCFYAEPNCSQREDIRYRTISPDAKTPSSTEESTNRWKAGAIVSICITIAVCLTVVVIGILKYKRKPTENEGDDNVEEQKAFLVKIHNAAMDCRFNNFVKELNEAMSPAVLENIKMLLKKKPENDSKVASLENPNQLLKYLDKKYHAFHNVFFLQGLFLTSQAPELYTICLNYAKTREKKIIFFEKQILETDHTKVEYFVNVPNVSLYSNSELEALQDTVATLLSAKYDDVIVRGVRNGCVIVIFMVRNYLIPNLRALYESKEKYLVQKMLKHKIFKVKIQDDVLYEEDRQLVVNKKPIIIAQPVRRRQICINQMLHFENVANEVGVTQKTSNNTVLTKWEAPPAKLDKQVLEEYLQRFRDLSHTTYKKECFLNITMFGGVGVGKSSFLNTVTTALNKTFCVSSEDDRTSHSAIGKSETRTFPLENITLEDKKTLPIRFYEFPGIDKDEDEIKSWDKLNTILKGHAYGDSQSYPEELRNKKEQQYKMKPPWKNGIHCIVFVINATTRVRGDETMEKIKAIKKRINIFRDVKQFAIVTNVDKIGVQTMDMENVLKNKCVKDKCCDVSEILEMDIHSVHPVANYNEETTPSVAQNVLSLMALWDIVDCGRKHFQQKIETSGFNGDDY</sequence>
<dbReference type="SUPFAM" id="SSF52540">
    <property type="entry name" value="P-loop containing nucleoside triphosphate hydrolases"/>
    <property type="match status" value="1"/>
</dbReference>
<feature type="transmembrane region" description="Helical" evidence="1">
    <location>
        <begin position="176"/>
        <end position="198"/>
    </location>
</feature>
<dbReference type="OrthoDB" id="25620at2759"/>
<evidence type="ECO:0000313" key="4">
    <source>
        <dbReference type="RefSeq" id="XP_022303703.1"/>
    </source>
</evidence>
<organism evidence="3 8">
    <name type="scientific">Crassostrea virginica</name>
    <name type="common">Eastern oyster</name>
    <dbReference type="NCBI Taxonomy" id="6565"/>
    <lineage>
        <taxon>Eukaryota</taxon>
        <taxon>Metazoa</taxon>
        <taxon>Spiralia</taxon>
        <taxon>Lophotrochozoa</taxon>
        <taxon>Mollusca</taxon>
        <taxon>Bivalvia</taxon>
        <taxon>Autobranchia</taxon>
        <taxon>Pteriomorphia</taxon>
        <taxon>Ostreida</taxon>
        <taxon>Ostreoidea</taxon>
        <taxon>Ostreidae</taxon>
        <taxon>Crassostrea</taxon>
    </lineage>
</organism>
<proteinExistence type="predicted"/>
<keyword evidence="1" id="KW-0812">Transmembrane</keyword>
<dbReference type="RefSeq" id="XP_022303707.1">
    <property type="nucleotide sequence ID" value="XM_022447999.1"/>
</dbReference>
<evidence type="ECO:0000313" key="7">
    <source>
        <dbReference type="RefSeq" id="XP_022303706.1"/>
    </source>
</evidence>
<evidence type="ECO:0000256" key="2">
    <source>
        <dbReference type="SAM" id="SignalP"/>
    </source>
</evidence>
<evidence type="ECO:0000313" key="9">
    <source>
        <dbReference type="RefSeq" id="XP_022303708.1"/>
    </source>
</evidence>
<dbReference type="Gene3D" id="3.40.50.300">
    <property type="entry name" value="P-loop containing nucleotide triphosphate hydrolases"/>
    <property type="match status" value="1"/>
</dbReference>
<evidence type="ECO:0000313" key="8">
    <source>
        <dbReference type="RefSeq" id="XP_022303707.1"/>
    </source>
</evidence>
<dbReference type="RefSeq" id="XP_022303710.1">
    <property type="nucleotide sequence ID" value="XM_022448002.1"/>
</dbReference>
<dbReference type="PANTHER" id="PTHR14241">
    <property type="entry name" value="INTERFERON-INDUCED PROTEIN 44"/>
    <property type="match status" value="1"/>
</dbReference>
<evidence type="ECO:0000313" key="15">
    <source>
        <dbReference type="RefSeq" id="XP_022303715.1"/>
    </source>
</evidence>
<evidence type="ECO:0000313" key="3">
    <source>
        <dbReference type="Proteomes" id="UP000694844"/>
    </source>
</evidence>
<dbReference type="RefSeq" id="XP_022303704.1">
    <property type="nucleotide sequence ID" value="XM_022447996.1"/>
</dbReference>
<dbReference type="RefSeq" id="XP_022303714.1">
    <property type="nucleotide sequence ID" value="XM_022448006.1"/>
</dbReference>
<dbReference type="RefSeq" id="XP_022303706.1">
    <property type="nucleotide sequence ID" value="XM_022447998.1"/>
</dbReference>
<dbReference type="RefSeq" id="XP_022303712.1">
    <property type="nucleotide sequence ID" value="XM_022448004.1"/>
</dbReference>
<evidence type="ECO:0000313" key="10">
    <source>
        <dbReference type="RefSeq" id="XP_022303709.1"/>
    </source>
</evidence>
<keyword evidence="1" id="KW-1133">Transmembrane helix</keyword>
<dbReference type="RefSeq" id="XP_022303711.1">
    <property type="nucleotide sequence ID" value="XM_022448003.1"/>
</dbReference>
<evidence type="ECO:0000256" key="1">
    <source>
        <dbReference type="SAM" id="Phobius"/>
    </source>
</evidence>
<keyword evidence="1" id="KW-0472">Membrane</keyword>